<evidence type="ECO:0000313" key="1">
    <source>
        <dbReference type="EMBL" id="TSC66629.1"/>
    </source>
</evidence>
<evidence type="ECO:0000313" key="2">
    <source>
        <dbReference type="Proteomes" id="UP000319613"/>
    </source>
</evidence>
<name>A0A554JE97_9BACT</name>
<protein>
    <recommendedName>
        <fullName evidence="3">Polymerase nucleotidyl transferase domain-containing protein</fullName>
    </recommendedName>
</protein>
<proteinExistence type="predicted"/>
<comment type="caution">
    <text evidence="1">The sequence shown here is derived from an EMBL/GenBank/DDBJ whole genome shotgun (WGS) entry which is preliminary data.</text>
</comment>
<dbReference type="InterPro" id="IPR043519">
    <property type="entry name" value="NT_sf"/>
</dbReference>
<gene>
    <name evidence="1" type="ORF">G01um101477_16</name>
</gene>
<evidence type="ECO:0008006" key="3">
    <source>
        <dbReference type="Google" id="ProtNLM"/>
    </source>
</evidence>
<accession>A0A554JE97</accession>
<dbReference type="AlphaFoldDB" id="A0A554JE97"/>
<sequence>MLAEQILKTIKYFDVQNHPLTLLEIHKYLLADRGTKATVSEILTILETDLKDKIQTSNGFYYLTGRDEISEQRLKNNLFATKRLKRTKRYLSKIKYLPFITGIAVGGSEAITNTRETSDIDIFVLTKPNRIWLARLFLTAYFQILGVRRHGKKTANRFCLNHYIEQGKLLNREQHIYSAVEYISLIPYFGGGEIYEFQKTNLSWMKEYLAQPQIVQYTTPKASVIAKIFEKILDNKVGDFLENIAGKLQTKKIHLQDSIVLEKDELAFHPGNKGRQVMSKFNP</sequence>
<dbReference type="SUPFAM" id="SSF81301">
    <property type="entry name" value="Nucleotidyltransferase"/>
    <property type="match status" value="1"/>
</dbReference>
<dbReference type="Proteomes" id="UP000319613">
    <property type="component" value="Unassembled WGS sequence"/>
</dbReference>
<organism evidence="1 2">
    <name type="scientific">Candidatus Doudnabacteria bacterium Gr01-1014_77</name>
    <dbReference type="NCBI Taxonomy" id="2017133"/>
    <lineage>
        <taxon>Bacteria</taxon>
        <taxon>Candidatus Doudnaibacteriota</taxon>
    </lineage>
</organism>
<dbReference type="EMBL" id="VMFF01000002">
    <property type="protein sequence ID" value="TSC66629.1"/>
    <property type="molecule type" value="Genomic_DNA"/>
</dbReference>
<reference evidence="1 2" key="1">
    <citation type="submission" date="2017-07" db="EMBL/GenBank/DDBJ databases">
        <title>Mechanisms for carbon and nitrogen cycling indicate functional differentiation within the Candidate Phyla Radiation.</title>
        <authorList>
            <person name="Danczak R.E."/>
            <person name="Johnston M.D."/>
            <person name="Kenah C."/>
            <person name="Slattery M."/>
            <person name="Wrighton K.C."/>
            <person name="Wilkins M.J."/>
        </authorList>
    </citation>
    <scope>NUCLEOTIDE SEQUENCE [LARGE SCALE GENOMIC DNA]</scope>
    <source>
        <strain evidence="1">Gr01-1014_77</strain>
    </source>
</reference>